<keyword evidence="3" id="KW-0813">Transport</keyword>
<evidence type="ECO:0000256" key="2">
    <source>
        <dbReference type="ARBA" id="ARBA00014783"/>
    </source>
</evidence>
<gene>
    <name evidence="14" type="ORF">SAMN05443665_102297</name>
</gene>
<evidence type="ECO:0000256" key="7">
    <source>
        <dbReference type="ARBA" id="ARBA00022683"/>
    </source>
</evidence>
<evidence type="ECO:0000256" key="10">
    <source>
        <dbReference type="ARBA" id="ARBA00030956"/>
    </source>
</evidence>
<dbReference type="PROSITE" id="PS51094">
    <property type="entry name" value="PTS_EIIA_TYPE_2"/>
    <property type="match status" value="1"/>
</dbReference>
<evidence type="ECO:0000313" key="15">
    <source>
        <dbReference type="Proteomes" id="UP000198318"/>
    </source>
</evidence>
<dbReference type="InterPro" id="IPR002178">
    <property type="entry name" value="PTS_EIIA_type-2_dom"/>
</dbReference>
<keyword evidence="7" id="KW-0598">Phosphotransferase system</keyword>
<keyword evidence="15" id="KW-1185">Reference proteome</keyword>
<evidence type="ECO:0000256" key="12">
    <source>
        <dbReference type="SAM" id="MobiDB-lite"/>
    </source>
</evidence>
<evidence type="ECO:0000256" key="5">
    <source>
        <dbReference type="ARBA" id="ARBA00022597"/>
    </source>
</evidence>
<evidence type="ECO:0000259" key="13">
    <source>
        <dbReference type="PROSITE" id="PS51094"/>
    </source>
</evidence>
<feature type="region of interest" description="Disordered" evidence="12">
    <location>
        <begin position="142"/>
        <end position="172"/>
    </location>
</feature>
<dbReference type="GO" id="GO:0005886">
    <property type="term" value="C:plasma membrane"/>
    <property type="evidence" value="ECO:0007669"/>
    <property type="project" value="TreeGrafter"/>
</dbReference>
<dbReference type="GO" id="GO:0009401">
    <property type="term" value="P:phosphoenolpyruvate-dependent sugar phosphotransferase system"/>
    <property type="evidence" value="ECO:0007669"/>
    <property type="project" value="UniProtKB-KW"/>
</dbReference>
<name>A0A239LFJ0_9ACTN</name>
<dbReference type="CDD" id="cd00211">
    <property type="entry name" value="PTS_IIA_fru"/>
    <property type="match status" value="1"/>
</dbReference>
<organism evidence="14 15">
    <name type="scientific">Actinomadura meyerae</name>
    <dbReference type="NCBI Taxonomy" id="240840"/>
    <lineage>
        <taxon>Bacteria</taxon>
        <taxon>Bacillati</taxon>
        <taxon>Actinomycetota</taxon>
        <taxon>Actinomycetes</taxon>
        <taxon>Streptosporangiales</taxon>
        <taxon>Thermomonosporaceae</taxon>
        <taxon>Actinomadura</taxon>
    </lineage>
</organism>
<dbReference type="Proteomes" id="UP000198318">
    <property type="component" value="Unassembled WGS sequence"/>
</dbReference>
<evidence type="ECO:0000256" key="6">
    <source>
        <dbReference type="ARBA" id="ARBA00022679"/>
    </source>
</evidence>
<protein>
    <recommendedName>
        <fullName evidence="2">Mannitol-specific phosphotransferase enzyme IIA component</fullName>
    </recommendedName>
    <alternativeName>
        <fullName evidence="10">EIIA</fullName>
    </alternativeName>
    <alternativeName>
        <fullName evidence="11">EIII</fullName>
    </alternativeName>
    <alternativeName>
        <fullName evidence="9">PTS system mannitol-specific EIIA component</fullName>
    </alternativeName>
</protein>
<dbReference type="EMBL" id="FZOR01000022">
    <property type="protein sequence ID" value="SNT29407.1"/>
    <property type="molecule type" value="Genomic_DNA"/>
</dbReference>
<dbReference type="GO" id="GO:0090563">
    <property type="term" value="F:protein-phosphocysteine-sugar phosphotransferase activity"/>
    <property type="evidence" value="ECO:0007669"/>
    <property type="project" value="TreeGrafter"/>
</dbReference>
<evidence type="ECO:0000256" key="4">
    <source>
        <dbReference type="ARBA" id="ARBA00022553"/>
    </source>
</evidence>
<dbReference type="RefSeq" id="WP_342750111.1">
    <property type="nucleotide sequence ID" value="NZ_FZOR01000022.1"/>
</dbReference>
<evidence type="ECO:0000256" key="1">
    <source>
        <dbReference type="ARBA" id="ARBA00002434"/>
    </source>
</evidence>
<dbReference type="PANTHER" id="PTHR30181">
    <property type="entry name" value="MANNITOL PERMEASE IIC COMPONENT"/>
    <property type="match status" value="1"/>
</dbReference>
<dbReference type="GO" id="GO:0016301">
    <property type="term" value="F:kinase activity"/>
    <property type="evidence" value="ECO:0007669"/>
    <property type="project" value="UniProtKB-KW"/>
</dbReference>
<dbReference type="PROSITE" id="PS00372">
    <property type="entry name" value="PTS_EIIA_TYPE_2_HIS"/>
    <property type="match status" value="1"/>
</dbReference>
<dbReference type="InterPro" id="IPR050893">
    <property type="entry name" value="Sugar_PTS"/>
</dbReference>
<dbReference type="Gene3D" id="3.40.930.10">
    <property type="entry name" value="Mannitol-specific EII, Chain A"/>
    <property type="match status" value="1"/>
</dbReference>
<dbReference type="Pfam" id="PF00359">
    <property type="entry name" value="PTS_EIIA_2"/>
    <property type="match status" value="1"/>
</dbReference>
<evidence type="ECO:0000256" key="3">
    <source>
        <dbReference type="ARBA" id="ARBA00022448"/>
    </source>
</evidence>
<keyword evidence="4" id="KW-0597">Phosphoprotein</keyword>
<proteinExistence type="predicted"/>
<evidence type="ECO:0000313" key="14">
    <source>
        <dbReference type="EMBL" id="SNT29407.1"/>
    </source>
</evidence>
<dbReference type="InterPro" id="IPR016152">
    <property type="entry name" value="PTrfase/Anion_transptr"/>
</dbReference>
<keyword evidence="8" id="KW-0418">Kinase</keyword>
<feature type="domain" description="PTS EIIA type-2" evidence="13">
    <location>
        <begin position="10"/>
        <end position="149"/>
    </location>
</feature>
<evidence type="ECO:0000256" key="8">
    <source>
        <dbReference type="ARBA" id="ARBA00022777"/>
    </source>
</evidence>
<sequence>MRSVPDRAAALLAPEAIRLDARAGDRDEAVRVCGRVLVDTGAVEPGYVEAMLERERSVSTYLGEGVAIPHGTNEGRGLIRRDALAVVRFPEGTDWNGHPVTVCIAIAARGGGHMEILAELAEILMDPVRARALREADEPEKVLALLAPREEHPREEHPQSRQHRPTGQGHTV</sequence>
<feature type="compositionally biased region" description="Basic and acidic residues" evidence="12">
    <location>
        <begin position="148"/>
        <end position="159"/>
    </location>
</feature>
<dbReference type="PANTHER" id="PTHR30181:SF2">
    <property type="entry name" value="PTS SYSTEM MANNITOL-SPECIFIC EIICBA COMPONENT"/>
    <property type="match status" value="1"/>
</dbReference>
<dbReference type="AlphaFoldDB" id="A0A239LFJ0"/>
<reference evidence="14 15" key="1">
    <citation type="submission" date="2017-06" db="EMBL/GenBank/DDBJ databases">
        <authorList>
            <person name="Kim H.J."/>
            <person name="Triplett B.A."/>
        </authorList>
    </citation>
    <scope>NUCLEOTIDE SEQUENCE [LARGE SCALE GENOMIC DNA]</scope>
    <source>
        <strain evidence="14 15">DSM 44715</strain>
    </source>
</reference>
<keyword evidence="6" id="KW-0808">Transferase</keyword>
<dbReference type="SUPFAM" id="SSF55804">
    <property type="entry name" value="Phoshotransferase/anion transport protein"/>
    <property type="match status" value="1"/>
</dbReference>
<comment type="function">
    <text evidence="1">The phosphoenolpyruvate-dependent sugar phosphotransferase system (sugar PTS), a major carbohydrate active transport system, catalyzes the phosphorylation of incoming sugar substrates concomitantly with their translocation across the cell membrane. The enzyme II CmtAB PTS system is involved in D-mannitol transport.</text>
</comment>
<evidence type="ECO:0000256" key="11">
    <source>
        <dbReference type="ARBA" id="ARBA00030962"/>
    </source>
</evidence>
<accession>A0A239LFJ0</accession>
<evidence type="ECO:0000256" key="9">
    <source>
        <dbReference type="ARBA" id="ARBA00029908"/>
    </source>
</evidence>
<keyword evidence="5" id="KW-0762">Sugar transport</keyword>